<dbReference type="EMBL" id="GGFL01010576">
    <property type="protein sequence ID" value="MBW74754.1"/>
    <property type="molecule type" value="Transcribed_RNA"/>
</dbReference>
<accession>A0A2M4DAZ2</accession>
<reference evidence="1" key="1">
    <citation type="submission" date="2018-01" db="EMBL/GenBank/DDBJ databases">
        <title>An insight into the sialome of Amazonian anophelines.</title>
        <authorList>
            <person name="Ribeiro J.M."/>
            <person name="Scarpassa V."/>
            <person name="Calvo E."/>
        </authorList>
    </citation>
    <scope>NUCLEOTIDE SEQUENCE</scope>
</reference>
<dbReference type="AlphaFoldDB" id="A0A2M4DAZ2"/>
<sequence>MSCGPFAVLSCHFISPLVTFSLSHASSSSLPSIHQTPGRLTYSLWHRLSMVFALFAASIRPQDIISISIIAISSSPLIRSELGVRVESLFTYHYSRSREAQI</sequence>
<name>A0A2M4DAZ2_ANODA</name>
<organism evidence="1">
    <name type="scientific">Anopheles darlingi</name>
    <name type="common">Mosquito</name>
    <dbReference type="NCBI Taxonomy" id="43151"/>
    <lineage>
        <taxon>Eukaryota</taxon>
        <taxon>Metazoa</taxon>
        <taxon>Ecdysozoa</taxon>
        <taxon>Arthropoda</taxon>
        <taxon>Hexapoda</taxon>
        <taxon>Insecta</taxon>
        <taxon>Pterygota</taxon>
        <taxon>Neoptera</taxon>
        <taxon>Endopterygota</taxon>
        <taxon>Diptera</taxon>
        <taxon>Nematocera</taxon>
        <taxon>Culicoidea</taxon>
        <taxon>Culicidae</taxon>
        <taxon>Anophelinae</taxon>
        <taxon>Anopheles</taxon>
    </lineage>
</organism>
<proteinExistence type="predicted"/>
<evidence type="ECO:0000313" key="1">
    <source>
        <dbReference type="EMBL" id="MBW74754.1"/>
    </source>
</evidence>
<protein>
    <submittedName>
        <fullName evidence="1">Putative secreted protein</fullName>
    </submittedName>
</protein>